<keyword evidence="3" id="KW-1185">Reference proteome</keyword>
<evidence type="ECO:0000313" key="2">
    <source>
        <dbReference type="EMBL" id="GAA3769109.1"/>
    </source>
</evidence>
<evidence type="ECO:0000313" key="3">
    <source>
        <dbReference type="Proteomes" id="UP001500540"/>
    </source>
</evidence>
<gene>
    <name evidence="2" type="ORF">GCM10022240_21950</name>
</gene>
<reference evidence="3" key="1">
    <citation type="journal article" date="2019" name="Int. J. Syst. Evol. Microbiol.">
        <title>The Global Catalogue of Microorganisms (GCM) 10K type strain sequencing project: providing services to taxonomists for standard genome sequencing and annotation.</title>
        <authorList>
            <consortium name="The Broad Institute Genomics Platform"/>
            <consortium name="The Broad Institute Genome Sequencing Center for Infectious Disease"/>
            <person name="Wu L."/>
            <person name="Ma J."/>
        </authorList>
    </citation>
    <scope>NUCLEOTIDE SEQUENCE [LARGE SCALE GENOMIC DNA]</scope>
    <source>
        <strain evidence="3">JCM 16950</strain>
    </source>
</reference>
<name>A0ABP7GSD5_9MICO</name>
<accession>A0ABP7GSD5</accession>
<dbReference type="InterPro" id="IPR016102">
    <property type="entry name" value="Succinyl-CoA_synth-like"/>
</dbReference>
<dbReference type="SUPFAM" id="SSF52210">
    <property type="entry name" value="Succinyl-CoA synthetase domains"/>
    <property type="match status" value="1"/>
</dbReference>
<proteinExistence type="predicted"/>
<protein>
    <recommendedName>
        <fullName evidence="1">ATP-citrate synthase/succinyl-CoA ligase C-terminal domain-containing protein</fullName>
    </recommendedName>
</protein>
<dbReference type="InterPro" id="IPR005811">
    <property type="entry name" value="SUCC_ACL_C"/>
</dbReference>
<feature type="domain" description="ATP-citrate synthase/succinyl-CoA ligase C-terminal" evidence="1">
    <location>
        <begin position="184"/>
        <end position="331"/>
    </location>
</feature>
<dbReference type="Pfam" id="PF00549">
    <property type="entry name" value="Ligase_CoA"/>
    <property type="match status" value="1"/>
</dbReference>
<sequence>MAYASVPLRDPRPDTARARAWTHVRGGRIGIVGPPGAATQEVAVRIHDFTGGISRYVATGPLDSSDDAAAVNAGVDALAADPGTAVIVVVATFPAPDPARAVLERLAAGTTPAVVCFVGADAATVALGAVLGVAVETRSKPAALAAVITDGVDAVALDLHPLNEPLIAEVRALLGAEQRYIRGLFVSGGLRAEAVALARERHADVREDALEDGIDTPAHVFWDLGTESGTGPHAKTDAAERSRRLVAAASNPEVGVVVLDFVLGEGASDDPVGAMLPAIHAAKDAAAARGRHLEILGYVLGTDLDPQGLATQTALLGKAGVTWASSATNTGLLAREFVIKG</sequence>
<organism evidence="2 3">
    <name type="scientific">Microbacterium kribbense</name>
    <dbReference type="NCBI Taxonomy" id="433645"/>
    <lineage>
        <taxon>Bacteria</taxon>
        <taxon>Bacillati</taxon>
        <taxon>Actinomycetota</taxon>
        <taxon>Actinomycetes</taxon>
        <taxon>Micrococcales</taxon>
        <taxon>Microbacteriaceae</taxon>
        <taxon>Microbacterium</taxon>
    </lineage>
</organism>
<dbReference type="Proteomes" id="UP001500540">
    <property type="component" value="Unassembled WGS sequence"/>
</dbReference>
<dbReference type="Gene3D" id="3.40.50.261">
    <property type="entry name" value="Succinyl-CoA synthetase domains"/>
    <property type="match status" value="2"/>
</dbReference>
<evidence type="ECO:0000259" key="1">
    <source>
        <dbReference type="Pfam" id="PF00549"/>
    </source>
</evidence>
<dbReference type="EMBL" id="BAABAF010000007">
    <property type="protein sequence ID" value="GAA3769109.1"/>
    <property type="molecule type" value="Genomic_DNA"/>
</dbReference>
<comment type="caution">
    <text evidence="2">The sequence shown here is derived from an EMBL/GenBank/DDBJ whole genome shotgun (WGS) entry which is preliminary data.</text>
</comment>